<comment type="caution">
    <text evidence="3">The sequence shown here is derived from an EMBL/GenBank/DDBJ whole genome shotgun (WGS) entry which is preliminary data.</text>
</comment>
<feature type="region of interest" description="Disordered" evidence="1">
    <location>
        <begin position="821"/>
        <end position="841"/>
    </location>
</feature>
<dbReference type="InterPro" id="IPR011990">
    <property type="entry name" value="TPR-like_helical_dom_sf"/>
</dbReference>
<accession>A0A8K0SK11</accession>
<dbReference type="OrthoDB" id="195446at2759"/>
<gene>
    <name evidence="3" type="ORF">B0I35DRAFT_74694</name>
</gene>
<feature type="compositionally biased region" description="Basic and acidic residues" evidence="1">
    <location>
        <begin position="298"/>
        <end position="315"/>
    </location>
</feature>
<dbReference type="Proteomes" id="UP000813444">
    <property type="component" value="Unassembled WGS sequence"/>
</dbReference>
<feature type="region of interest" description="Disordered" evidence="1">
    <location>
        <begin position="292"/>
        <end position="315"/>
    </location>
</feature>
<feature type="chain" id="PRO_5035479158" description="Fungal N-terminal domain-containing protein" evidence="2">
    <location>
        <begin position="22"/>
        <end position="1060"/>
    </location>
</feature>
<organism evidence="3 4">
    <name type="scientific">Stachybotrys elegans</name>
    <dbReference type="NCBI Taxonomy" id="80388"/>
    <lineage>
        <taxon>Eukaryota</taxon>
        <taxon>Fungi</taxon>
        <taxon>Dikarya</taxon>
        <taxon>Ascomycota</taxon>
        <taxon>Pezizomycotina</taxon>
        <taxon>Sordariomycetes</taxon>
        <taxon>Hypocreomycetidae</taxon>
        <taxon>Hypocreales</taxon>
        <taxon>Stachybotryaceae</taxon>
        <taxon>Stachybotrys</taxon>
    </lineage>
</organism>
<dbReference type="SMART" id="SM00028">
    <property type="entry name" value="TPR"/>
    <property type="match status" value="3"/>
</dbReference>
<sequence>MDPLSITASTITLLQVAGVVASSLASFANSMRTADSRLASLCDELSSLTGFLQAIDSTLKGCQKFDLGLVDERLWQQSEIALANCHTTLNELGLVVAKIKDSSRKKGFAWKARVVLDLSIYGDDLVLYRDKIHQSSSALQTMLHTINVSLTLRSNAAHSLVLLHLGRLKASIDEALHTSSRPLGGFHTSNKSESHVARNLRQLAEAAQSFHTTASSTAGTERSNHSDILWPFGQSVAPSLVGDFPLLKREQVEHYLSRSPFEAAVHAKNAPPSIHTLHAPSAQVTDIPNRPPSCAVSEETKSVIDPKQTSDKHDDDAELEQEFLDGLKELANESMKIKDYNKAAKFLQEIISRCNESTGKDVADHREVRIRLALCYFLQRRWRLAEPLVRQLSDSEPEDDITVCNLLHALALGYLSEYAFEDALSTCKQALQAKKRLCNSGKAEWSDYSETLALFALIFHVKGDFIHAAVFRRRLPLGFVYSHPANEGAFVESHKGLLEPFQQEEAGEPRQLTPQQSLSSLDAGTDDAIELGLKALSRQPTVVNELGGSALQIKLNEYEKYELDTAKEFTTTGTFSHYDADDEFPLKDNKRVSLVTPISSIIGPVSPVEESPRKRRFTRFRRHARGSGNGHTRVVSDVSDMSSIAPTRPRWFKRSTSFNLRKSKKFHWKRSFAEDDQGASAAKALHEIVSSNSKQQDVTSTTPNLPRQFDDGCERCQAFIEAFRRAKGLDPDADIGILDGIQGRPKDTPTQEYRVSCESPDALESSQALPLPPSPFLGPEVSDDEDVSPQWFKRELRQDEALVKDVLEIFAEDDIIGELDDTSKPVVDSSRPFQDQEDSWEERAVPRTHMQSVMIHPEPFSQWVAIFCKRSVSQDTPVPTTNPPSNTTPSLSANPDRASTGSLGELRLASSCYGCDFSPATSKIPDVLQEILGLIVTLLTLSQQSRDVRYLQARQDTLVSLFLELKGLTDDPAILADARSGVAWIKKRIQEVGRRNSDSGYESADSGIEMSVSKMSFLDRSGALGSSTGSGKGSDTVQEGLGRGVIRLQAEPGRVEGGFF</sequence>
<feature type="compositionally biased region" description="Low complexity" evidence="1">
    <location>
        <begin position="876"/>
        <end position="895"/>
    </location>
</feature>
<protein>
    <recommendedName>
        <fullName evidence="5">Fungal N-terminal domain-containing protein</fullName>
    </recommendedName>
</protein>
<feature type="signal peptide" evidence="2">
    <location>
        <begin position="1"/>
        <end position="21"/>
    </location>
</feature>
<evidence type="ECO:0000256" key="2">
    <source>
        <dbReference type="SAM" id="SignalP"/>
    </source>
</evidence>
<keyword evidence="4" id="KW-1185">Reference proteome</keyword>
<evidence type="ECO:0000313" key="4">
    <source>
        <dbReference type="Proteomes" id="UP000813444"/>
    </source>
</evidence>
<dbReference type="InterPro" id="IPR019734">
    <property type="entry name" value="TPR_rpt"/>
</dbReference>
<name>A0A8K0SK11_9HYPO</name>
<evidence type="ECO:0000256" key="1">
    <source>
        <dbReference type="SAM" id="MobiDB-lite"/>
    </source>
</evidence>
<reference evidence="3" key="1">
    <citation type="journal article" date="2021" name="Nat. Commun.">
        <title>Genetic determinants of endophytism in the Arabidopsis root mycobiome.</title>
        <authorList>
            <person name="Mesny F."/>
            <person name="Miyauchi S."/>
            <person name="Thiergart T."/>
            <person name="Pickel B."/>
            <person name="Atanasova L."/>
            <person name="Karlsson M."/>
            <person name="Huettel B."/>
            <person name="Barry K.W."/>
            <person name="Haridas S."/>
            <person name="Chen C."/>
            <person name="Bauer D."/>
            <person name="Andreopoulos W."/>
            <person name="Pangilinan J."/>
            <person name="LaButti K."/>
            <person name="Riley R."/>
            <person name="Lipzen A."/>
            <person name="Clum A."/>
            <person name="Drula E."/>
            <person name="Henrissat B."/>
            <person name="Kohler A."/>
            <person name="Grigoriev I.V."/>
            <person name="Martin F.M."/>
            <person name="Hacquard S."/>
        </authorList>
    </citation>
    <scope>NUCLEOTIDE SEQUENCE</scope>
    <source>
        <strain evidence="3">MPI-CAGE-CH-0235</strain>
    </source>
</reference>
<dbReference type="SUPFAM" id="SSF48452">
    <property type="entry name" value="TPR-like"/>
    <property type="match status" value="1"/>
</dbReference>
<dbReference type="AlphaFoldDB" id="A0A8K0SK11"/>
<evidence type="ECO:0000313" key="3">
    <source>
        <dbReference type="EMBL" id="KAH7310471.1"/>
    </source>
</evidence>
<keyword evidence="2" id="KW-0732">Signal</keyword>
<proteinExistence type="predicted"/>
<evidence type="ECO:0008006" key="5">
    <source>
        <dbReference type="Google" id="ProtNLM"/>
    </source>
</evidence>
<dbReference type="Gene3D" id="1.25.40.10">
    <property type="entry name" value="Tetratricopeptide repeat domain"/>
    <property type="match status" value="1"/>
</dbReference>
<feature type="region of interest" description="Disordered" evidence="1">
    <location>
        <begin position="874"/>
        <end position="899"/>
    </location>
</feature>
<feature type="region of interest" description="Disordered" evidence="1">
    <location>
        <begin position="757"/>
        <end position="785"/>
    </location>
</feature>
<dbReference type="EMBL" id="JAGPNK010000012">
    <property type="protein sequence ID" value="KAH7310471.1"/>
    <property type="molecule type" value="Genomic_DNA"/>
</dbReference>